<keyword evidence="2" id="KW-0560">Oxidoreductase</keyword>
<dbReference type="Pfam" id="PF13561">
    <property type="entry name" value="adh_short_C2"/>
    <property type="match status" value="1"/>
</dbReference>
<dbReference type="Proteomes" id="UP000263642">
    <property type="component" value="Unassembled WGS sequence"/>
</dbReference>
<proteinExistence type="inferred from homology"/>
<dbReference type="InterPro" id="IPR002347">
    <property type="entry name" value="SDR_fam"/>
</dbReference>
<dbReference type="AlphaFoldDB" id="A0A3D3R2E9"/>
<dbReference type="FunFam" id="3.40.50.720:FF:000173">
    <property type="entry name" value="3-oxoacyl-[acyl-carrier protein] reductase"/>
    <property type="match status" value="1"/>
</dbReference>
<gene>
    <name evidence="3" type="ORF">DIT97_07735</name>
</gene>
<dbReference type="SUPFAM" id="SSF51735">
    <property type="entry name" value="NAD(P)-binding Rossmann-fold domains"/>
    <property type="match status" value="1"/>
</dbReference>
<dbReference type="InterPro" id="IPR036291">
    <property type="entry name" value="NAD(P)-bd_dom_sf"/>
</dbReference>
<evidence type="ECO:0000313" key="3">
    <source>
        <dbReference type="EMBL" id="HCO22939.1"/>
    </source>
</evidence>
<accession>A0A3D3R2E9</accession>
<evidence type="ECO:0000256" key="2">
    <source>
        <dbReference type="ARBA" id="ARBA00023002"/>
    </source>
</evidence>
<dbReference type="GO" id="GO:0016491">
    <property type="term" value="F:oxidoreductase activity"/>
    <property type="evidence" value="ECO:0007669"/>
    <property type="project" value="UniProtKB-KW"/>
</dbReference>
<dbReference type="PRINTS" id="PR00080">
    <property type="entry name" value="SDRFAMILY"/>
</dbReference>
<dbReference type="Gene3D" id="3.40.50.720">
    <property type="entry name" value="NAD(P)-binding Rossmann-like Domain"/>
    <property type="match status" value="1"/>
</dbReference>
<comment type="similarity">
    <text evidence="1">Belongs to the short-chain dehydrogenases/reductases (SDR) family.</text>
</comment>
<evidence type="ECO:0000313" key="4">
    <source>
        <dbReference type="Proteomes" id="UP000263642"/>
    </source>
</evidence>
<comment type="caution">
    <text evidence="3">The sequence shown here is derived from an EMBL/GenBank/DDBJ whole genome shotgun (WGS) entry which is preliminary data.</text>
</comment>
<dbReference type="PANTHER" id="PTHR43639">
    <property type="entry name" value="OXIDOREDUCTASE, SHORT-CHAIN DEHYDROGENASE/REDUCTASE FAMILY (AFU_ORTHOLOGUE AFUA_5G02870)"/>
    <property type="match status" value="1"/>
</dbReference>
<name>A0A3D3R2E9_9PLAN</name>
<protein>
    <submittedName>
        <fullName evidence="3">Short-chain dehydrogenase</fullName>
    </submittedName>
</protein>
<reference evidence="3 4" key="1">
    <citation type="journal article" date="2018" name="Nat. Biotechnol.">
        <title>A standardized bacterial taxonomy based on genome phylogeny substantially revises the tree of life.</title>
        <authorList>
            <person name="Parks D.H."/>
            <person name="Chuvochina M."/>
            <person name="Waite D.W."/>
            <person name="Rinke C."/>
            <person name="Skarshewski A."/>
            <person name="Chaumeil P.A."/>
            <person name="Hugenholtz P."/>
        </authorList>
    </citation>
    <scope>NUCLEOTIDE SEQUENCE [LARGE SCALE GENOMIC DNA]</scope>
    <source>
        <strain evidence="3">UBA9375</strain>
    </source>
</reference>
<evidence type="ECO:0000256" key="1">
    <source>
        <dbReference type="ARBA" id="ARBA00006484"/>
    </source>
</evidence>
<dbReference type="PRINTS" id="PR00081">
    <property type="entry name" value="GDHRDH"/>
</dbReference>
<sequence length="248" mass="26651">MNLEGKVAVITGSAVRIGRAMALTLADAGVDVCIHYHLSQAAAEQTCNEIRERGRNATRVSANLSDPETAAAVIFEAAMTEFGKVDILINNASVFENKSLTDTTEADWDSHLDINLKSPFFLCQRFAKLLPPRQTGQIVNIVDWRAQRAGKEHLAYRISKAGLVTLTECLALELAPAIQVNAIAPGAILPPPGEDQSYLEQRAQKVPLKRAGSPAEICNTLLYLLRSDFVTGEVLTVAGGEQLTGGLG</sequence>
<dbReference type="EMBL" id="DQAY01000048">
    <property type="protein sequence ID" value="HCO22939.1"/>
    <property type="molecule type" value="Genomic_DNA"/>
</dbReference>
<organism evidence="3 4">
    <name type="scientific">Gimesia maris</name>
    <dbReference type="NCBI Taxonomy" id="122"/>
    <lineage>
        <taxon>Bacteria</taxon>
        <taxon>Pseudomonadati</taxon>
        <taxon>Planctomycetota</taxon>
        <taxon>Planctomycetia</taxon>
        <taxon>Planctomycetales</taxon>
        <taxon>Planctomycetaceae</taxon>
        <taxon>Gimesia</taxon>
    </lineage>
</organism>
<dbReference type="PANTHER" id="PTHR43639:SF1">
    <property type="entry name" value="SHORT-CHAIN DEHYDROGENASE_REDUCTASE FAMILY PROTEIN"/>
    <property type="match status" value="1"/>
</dbReference>